<proteinExistence type="predicted"/>
<gene>
    <name evidence="1" type="ORF">CEXT_90361</name>
</gene>
<dbReference type="AlphaFoldDB" id="A0AAV4Y554"/>
<dbReference type="EMBL" id="BPLR01001280">
    <property type="protein sequence ID" value="GIZ01297.1"/>
    <property type="molecule type" value="Genomic_DNA"/>
</dbReference>
<protein>
    <submittedName>
        <fullName evidence="1">Uncharacterized protein</fullName>
    </submittedName>
</protein>
<evidence type="ECO:0000313" key="2">
    <source>
        <dbReference type="Proteomes" id="UP001054945"/>
    </source>
</evidence>
<organism evidence="1 2">
    <name type="scientific">Caerostris extrusa</name>
    <name type="common">Bark spider</name>
    <name type="synonym">Caerostris bankana</name>
    <dbReference type="NCBI Taxonomy" id="172846"/>
    <lineage>
        <taxon>Eukaryota</taxon>
        <taxon>Metazoa</taxon>
        <taxon>Ecdysozoa</taxon>
        <taxon>Arthropoda</taxon>
        <taxon>Chelicerata</taxon>
        <taxon>Arachnida</taxon>
        <taxon>Araneae</taxon>
        <taxon>Araneomorphae</taxon>
        <taxon>Entelegynae</taxon>
        <taxon>Araneoidea</taxon>
        <taxon>Araneidae</taxon>
        <taxon>Caerostris</taxon>
    </lineage>
</organism>
<comment type="caution">
    <text evidence="1">The sequence shown here is derived from an EMBL/GenBank/DDBJ whole genome shotgun (WGS) entry which is preliminary data.</text>
</comment>
<keyword evidence="2" id="KW-1185">Reference proteome</keyword>
<accession>A0AAV4Y554</accession>
<name>A0AAV4Y554_CAEEX</name>
<sequence>MGTEKSINRRNETVNRAMREKKNNTICMELNRIVCKLIKDIQLQNFHLHQEKRQHYRDVVRIMMGLEDSLSLIIFGLLQLLQRVFQRNHSAVVPSRNECQTSYSGS</sequence>
<reference evidence="1 2" key="1">
    <citation type="submission" date="2021-06" db="EMBL/GenBank/DDBJ databases">
        <title>Caerostris extrusa draft genome.</title>
        <authorList>
            <person name="Kono N."/>
            <person name="Arakawa K."/>
        </authorList>
    </citation>
    <scope>NUCLEOTIDE SEQUENCE [LARGE SCALE GENOMIC DNA]</scope>
</reference>
<evidence type="ECO:0000313" key="1">
    <source>
        <dbReference type="EMBL" id="GIZ01297.1"/>
    </source>
</evidence>
<dbReference type="Proteomes" id="UP001054945">
    <property type="component" value="Unassembled WGS sequence"/>
</dbReference>